<dbReference type="EMBL" id="JAZDUA010000551">
    <property type="protein sequence ID" value="KAK7791214.1"/>
    <property type="molecule type" value="Genomic_DNA"/>
</dbReference>
<reference evidence="1 2" key="1">
    <citation type="submission" date="2024-03" db="EMBL/GenBank/DDBJ databases">
        <title>The genome assembly and annotation of the cricket Gryllus longicercus Weissman &amp; Gray.</title>
        <authorList>
            <person name="Szrajer S."/>
            <person name="Gray D."/>
            <person name="Ylla G."/>
        </authorList>
    </citation>
    <scope>NUCLEOTIDE SEQUENCE [LARGE SCALE GENOMIC DNA]</scope>
    <source>
        <strain evidence="1">DAG 2021-001</strain>
        <tissue evidence="1">Whole body minus gut</tissue>
    </source>
</reference>
<proteinExistence type="predicted"/>
<organism evidence="1 2">
    <name type="scientific">Gryllus longicercus</name>
    <dbReference type="NCBI Taxonomy" id="2509291"/>
    <lineage>
        <taxon>Eukaryota</taxon>
        <taxon>Metazoa</taxon>
        <taxon>Ecdysozoa</taxon>
        <taxon>Arthropoda</taxon>
        <taxon>Hexapoda</taxon>
        <taxon>Insecta</taxon>
        <taxon>Pterygota</taxon>
        <taxon>Neoptera</taxon>
        <taxon>Polyneoptera</taxon>
        <taxon>Orthoptera</taxon>
        <taxon>Ensifera</taxon>
        <taxon>Gryllidea</taxon>
        <taxon>Grylloidea</taxon>
        <taxon>Gryllidae</taxon>
        <taxon>Gryllinae</taxon>
        <taxon>Gryllus</taxon>
    </lineage>
</organism>
<evidence type="ECO:0000313" key="1">
    <source>
        <dbReference type="EMBL" id="KAK7791214.1"/>
    </source>
</evidence>
<dbReference type="AlphaFoldDB" id="A0AAN9Z112"/>
<protein>
    <submittedName>
        <fullName evidence="1">Uncharacterized protein</fullName>
    </submittedName>
</protein>
<name>A0AAN9Z112_9ORTH</name>
<comment type="caution">
    <text evidence="1">The sequence shown here is derived from an EMBL/GenBank/DDBJ whole genome shotgun (WGS) entry which is preliminary data.</text>
</comment>
<accession>A0AAN9Z112</accession>
<evidence type="ECO:0000313" key="2">
    <source>
        <dbReference type="Proteomes" id="UP001378592"/>
    </source>
</evidence>
<gene>
    <name evidence="1" type="ORF">R5R35_009249</name>
</gene>
<dbReference type="Proteomes" id="UP001378592">
    <property type="component" value="Unassembled WGS sequence"/>
</dbReference>
<keyword evidence="2" id="KW-1185">Reference proteome</keyword>
<sequence length="481" mass="55773">MDVIVCFRSENDEQCSDLFIGENIKQGAGPEQNYCVYCHQNCIEKTELIEFIDREQPVIKIFMPDAEGDEKKSITCSLQKKYVACYTDGLGIQFLFPAQFPILSDSERRQRFYKIIMECDRNKISVDKMMDRVRRTDVFGVLWSSASDCRDALCRALIYSDLHLFVYSIVKDFLYTEVCENNVRSLLEVIIEEVQAQEYSFFPDLGSESPTANIDEDACVDDEVTLCHEILQRARAKISTDVDRATIFELCKKRENGLKKGVRLGNKLLHTVASFLLPNEFLMNDLAIDIRKKLEDFRYARKDECKFMFDIGNKKQEFISVVEFASRFKNIRQVEATMYVVRYNGEEKSLTSFLAKWKKIVKKAKLSIVDISNMLGRISCITEILSVQYTTRDGVIGRFVPKIQVLLEHYTNLENSIIVNYHRTRHDVFEELYYELKNDIQEASPSIQKFNVCNILPSILRLLHEPGTSSSLKKEFRVMPV</sequence>